<dbReference type="GO" id="GO:0032299">
    <property type="term" value="C:ribonuclease H2 complex"/>
    <property type="evidence" value="ECO:0007669"/>
    <property type="project" value="TreeGrafter"/>
</dbReference>
<keyword evidence="11" id="KW-0255">Endonuclease</keyword>
<dbReference type="GO" id="GO:0003723">
    <property type="term" value="F:RNA binding"/>
    <property type="evidence" value="ECO:0007669"/>
    <property type="project" value="InterPro"/>
</dbReference>
<protein>
    <recommendedName>
        <fullName evidence="7">Ribonuclease HII</fullName>
        <ecNumber evidence="6">3.1.26.4</ecNumber>
    </recommendedName>
</protein>
<keyword evidence="13" id="KW-0464">Manganese</keyword>
<comment type="subcellular location">
    <subcellularLocation>
        <location evidence="4">Cytoplasm</location>
    </subcellularLocation>
</comment>
<dbReference type="InterPro" id="IPR001352">
    <property type="entry name" value="RNase_HII/HIII"/>
</dbReference>
<dbReference type="PANTHER" id="PTHR10954">
    <property type="entry name" value="RIBONUCLEASE H2 SUBUNIT A"/>
    <property type="match status" value="1"/>
</dbReference>
<evidence type="ECO:0000256" key="10">
    <source>
        <dbReference type="ARBA" id="ARBA00022723"/>
    </source>
</evidence>
<dbReference type="FunFam" id="3.30.420.10:FF:000006">
    <property type="entry name" value="Ribonuclease HII"/>
    <property type="match status" value="1"/>
</dbReference>
<dbReference type="GO" id="GO:0005737">
    <property type="term" value="C:cytoplasm"/>
    <property type="evidence" value="ECO:0007669"/>
    <property type="project" value="UniProtKB-SubCell"/>
</dbReference>
<dbReference type="CDD" id="cd07182">
    <property type="entry name" value="RNase_HII_bacteria_HII_like"/>
    <property type="match status" value="1"/>
</dbReference>
<dbReference type="GO" id="GO:0043137">
    <property type="term" value="P:DNA replication, removal of RNA primer"/>
    <property type="evidence" value="ECO:0007669"/>
    <property type="project" value="TreeGrafter"/>
</dbReference>
<dbReference type="InterPro" id="IPR024567">
    <property type="entry name" value="RNase_HII/HIII_dom"/>
</dbReference>
<dbReference type="GO" id="GO:0004523">
    <property type="term" value="F:RNA-DNA hybrid ribonuclease activity"/>
    <property type="evidence" value="ECO:0007669"/>
    <property type="project" value="UniProtKB-EC"/>
</dbReference>
<evidence type="ECO:0000256" key="11">
    <source>
        <dbReference type="ARBA" id="ARBA00022759"/>
    </source>
</evidence>
<evidence type="ECO:0000256" key="8">
    <source>
        <dbReference type="ARBA" id="ARBA00022490"/>
    </source>
</evidence>
<proteinExistence type="inferred from homology"/>
<keyword evidence="9" id="KW-0540">Nuclease</keyword>
<dbReference type="InterPro" id="IPR036397">
    <property type="entry name" value="RNaseH_sf"/>
</dbReference>
<evidence type="ECO:0000256" key="4">
    <source>
        <dbReference type="ARBA" id="ARBA00004496"/>
    </source>
</evidence>
<comment type="cofactor">
    <cofactor evidence="2">
        <name>Mn(2+)</name>
        <dbReference type="ChEBI" id="CHEBI:29035"/>
    </cofactor>
</comment>
<accession>A0A3B1CAR6</accession>
<dbReference type="Gene3D" id="3.30.420.10">
    <property type="entry name" value="Ribonuclease H-like superfamily/Ribonuclease H"/>
    <property type="match status" value="1"/>
</dbReference>
<evidence type="ECO:0000256" key="7">
    <source>
        <dbReference type="ARBA" id="ARBA00019179"/>
    </source>
</evidence>
<evidence type="ECO:0000256" key="9">
    <source>
        <dbReference type="ARBA" id="ARBA00022722"/>
    </source>
</evidence>
<dbReference type="NCBIfam" id="NF000595">
    <property type="entry name" value="PRK00015.1-3"/>
    <property type="match status" value="1"/>
</dbReference>
<dbReference type="EMBL" id="UOGH01000039">
    <property type="protein sequence ID" value="VAX27299.1"/>
    <property type="molecule type" value="Genomic_DNA"/>
</dbReference>
<dbReference type="Pfam" id="PF01351">
    <property type="entry name" value="RNase_HII"/>
    <property type="match status" value="1"/>
</dbReference>
<dbReference type="InterPro" id="IPR012337">
    <property type="entry name" value="RNaseH-like_sf"/>
</dbReference>
<comment type="cofactor">
    <cofactor evidence="3">
        <name>Mg(2+)</name>
        <dbReference type="ChEBI" id="CHEBI:18420"/>
    </cofactor>
</comment>
<evidence type="ECO:0000256" key="6">
    <source>
        <dbReference type="ARBA" id="ARBA00012180"/>
    </source>
</evidence>
<evidence type="ECO:0000259" key="14">
    <source>
        <dbReference type="PROSITE" id="PS51975"/>
    </source>
</evidence>
<evidence type="ECO:0000313" key="15">
    <source>
        <dbReference type="EMBL" id="VAX27299.1"/>
    </source>
</evidence>
<organism evidence="15">
    <name type="scientific">hydrothermal vent metagenome</name>
    <dbReference type="NCBI Taxonomy" id="652676"/>
    <lineage>
        <taxon>unclassified sequences</taxon>
        <taxon>metagenomes</taxon>
        <taxon>ecological metagenomes</taxon>
    </lineage>
</organism>
<feature type="domain" description="RNase H type-2" evidence="14">
    <location>
        <begin position="19"/>
        <end position="205"/>
    </location>
</feature>
<dbReference type="EC" id="3.1.26.4" evidence="6"/>
<keyword evidence="8" id="KW-0963">Cytoplasm</keyword>
<comment type="similarity">
    <text evidence="5">Belongs to the RNase HII family.</text>
</comment>
<keyword evidence="10" id="KW-0479">Metal-binding</keyword>
<evidence type="ECO:0000256" key="1">
    <source>
        <dbReference type="ARBA" id="ARBA00000077"/>
    </source>
</evidence>
<evidence type="ECO:0000256" key="13">
    <source>
        <dbReference type="ARBA" id="ARBA00023211"/>
    </source>
</evidence>
<dbReference type="PANTHER" id="PTHR10954:SF18">
    <property type="entry name" value="RIBONUCLEASE HII"/>
    <property type="match status" value="1"/>
</dbReference>
<gene>
    <name evidence="15" type="ORF">MNBD_NITROSPIRAE02-644</name>
</gene>
<evidence type="ECO:0000256" key="5">
    <source>
        <dbReference type="ARBA" id="ARBA00007383"/>
    </source>
</evidence>
<dbReference type="GO" id="GO:0006298">
    <property type="term" value="P:mismatch repair"/>
    <property type="evidence" value="ECO:0007669"/>
    <property type="project" value="TreeGrafter"/>
</dbReference>
<dbReference type="PROSITE" id="PS51975">
    <property type="entry name" value="RNASE_H_2"/>
    <property type="match status" value="1"/>
</dbReference>
<sequence>MASEDPYAYDDSFRAQGYTPLSGVDEAGRGPLAGPVVASAVVLPSGLRIAGLRDSKKLSPKQRDALFWEILSEAEDIGVGIVGPEEIDRINIYRATKQAMITAIEDLANVPGILIIDAMELPLKIKQVSMPRAESISASVAAASIIAKVTRDRLMDHFHSLYPAYGFKKHKGYATRMHIEMLEKHGPCPIHRRSFSPVAALSLPF</sequence>
<reference evidence="15" key="1">
    <citation type="submission" date="2018-06" db="EMBL/GenBank/DDBJ databases">
        <authorList>
            <person name="Zhirakovskaya E."/>
        </authorList>
    </citation>
    <scope>NUCLEOTIDE SEQUENCE</scope>
</reference>
<dbReference type="InterPro" id="IPR022898">
    <property type="entry name" value="RNase_HII"/>
</dbReference>
<evidence type="ECO:0000256" key="12">
    <source>
        <dbReference type="ARBA" id="ARBA00022801"/>
    </source>
</evidence>
<dbReference type="SUPFAM" id="SSF53098">
    <property type="entry name" value="Ribonuclease H-like"/>
    <property type="match status" value="1"/>
</dbReference>
<evidence type="ECO:0000256" key="2">
    <source>
        <dbReference type="ARBA" id="ARBA00001936"/>
    </source>
</evidence>
<name>A0A3B1CAR6_9ZZZZ</name>
<comment type="catalytic activity">
    <reaction evidence="1">
        <text>Endonucleolytic cleavage to 5'-phosphomonoester.</text>
        <dbReference type="EC" id="3.1.26.4"/>
    </reaction>
</comment>
<keyword evidence="12 15" id="KW-0378">Hydrolase</keyword>
<dbReference type="HAMAP" id="MF_00052_B">
    <property type="entry name" value="RNase_HII_B"/>
    <property type="match status" value="1"/>
</dbReference>
<dbReference type="NCBIfam" id="NF000594">
    <property type="entry name" value="PRK00015.1-1"/>
    <property type="match status" value="1"/>
</dbReference>
<dbReference type="GO" id="GO:0046872">
    <property type="term" value="F:metal ion binding"/>
    <property type="evidence" value="ECO:0007669"/>
    <property type="project" value="UniProtKB-KW"/>
</dbReference>
<evidence type="ECO:0000256" key="3">
    <source>
        <dbReference type="ARBA" id="ARBA00001946"/>
    </source>
</evidence>
<dbReference type="AlphaFoldDB" id="A0A3B1CAR6"/>